<dbReference type="InterPro" id="IPR052976">
    <property type="entry name" value="Scoloptoxin-like"/>
</dbReference>
<dbReference type="InterPro" id="IPR036508">
    <property type="entry name" value="Chitin-bd_dom_sf"/>
</dbReference>
<dbReference type="PANTHER" id="PTHR22933:SF44">
    <property type="entry name" value="RE15157P"/>
    <property type="match status" value="1"/>
</dbReference>
<reference evidence="2 3" key="1">
    <citation type="submission" date="2020-08" db="EMBL/GenBank/DDBJ databases">
        <title>Aphidius gifuensis genome sequencing and assembly.</title>
        <authorList>
            <person name="Du Z."/>
        </authorList>
    </citation>
    <scope>NUCLEOTIDE SEQUENCE [LARGE SCALE GENOMIC DNA]</scope>
    <source>
        <strain evidence="2">YNYX2018</strain>
        <tissue evidence="2">Adults</tissue>
    </source>
</reference>
<dbReference type="Pfam" id="PF01607">
    <property type="entry name" value="CBM_14"/>
    <property type="match status" value="1"/>
</dbReference>
<dbReference type="Proteomes" id="UP000639338">
    <property type="component" value="Unassembled WGS sequence"/>
</dbReference>
<dbReference type="PROSITE" id="PS50940">
    <property type="entry name" value="CHIT_BIND_II"/>
    <property type="match status" value="1"/>
</dbReference>
<organism evidence="2 3">
    <name type="scientific">Aphidius gifuensis</name>
    <name type="common">Parasitoid wasp</name>
    <dbReference type="NCBI Taxonomy" id="684658"/>
    <lineage>
        <taxon>Eukaryota</taxon>
        <taxon>Metazoa</taxon>
        <taxon>Ecdysozoa</taxon>
        <taxon>Arthropoda</taxon>
        <taxon>Hexapoda</taxon>
        <taxon>Insecta</taxon>
        <taxon>Pterygota</taxon>
        <taxon>Neoptera</taxon>
        <taxon>Endopterygota</taxon>
        <taxon>Hymenoptera</taxon>
        <taxon>Apocrita</taxon>
        <taxon>Ichneumonoidea</taxon>
        <taxon>Braconidae</taxon>
        <taxon>Aphidiinae</taxon>
        <taxon>Aphidius</taxon>
    </lineage>
</organism>
<accession>A0A835CNK8</accession>
<dbReference type="SUPFAM" id="SSF57625">
    <property type="entry name" value="Invertebrate chitin-binding proteins"/>
    <property type="match status" value="1"/>
</dbReference>
<feature type="domain" description="Chitin-binding type-2" evidence="1">
    <location>
        <begin position="24"/>
        <end position="82"/>
    </location>
</feature>
<dbReference type="OrthoDB" id="6379319at2759"/>
<comment type="caution">
    <text evidence="2">The sequence shown here is derived from an EMBL/GenBank/DDBJ whole genome shotgun (WGS) entry which is preliminary data.</text>
</comment>
<proteinExistence type="predicted"/>
<evidence type="ECO:0000259" key="1">
    <source>
        <dbReference type="PROSITE" id="PS50940"/>
    </source>
</evidence>
<name>A0A835CNK8_APHGI</name>
<dbReference type="SMART" id="SM00494">
    <property type="entry name" value="ChtBD2"/>
    <property type="match status" value="1"/>
</dbReference>
<gene>
    <name evidence="2" type="ORF">HCN44_007765</name>
</gene>
<dbReference type="GO" id="GO:0005576">
    <property type="term" value="C:extracellular region"/>
    <property type="evidence" value="ECO:0007669"/>
    <property type="project" value="InterPro"/>
</dbReference>
<dbReference type="Gene3D" id="2.170.140.10">
    <property type="entry name" value="Chitin binding domain"/>
    <property type="match status" value="1"/>
</dbReference>
<dbReference type="InterPro" id="IPR002557">
    <property type="entry name" value="Chitin-bd_dom"/>
</dbReference>
<dbReference type="GO" id="GO:0008061">
    <property type="term" value="F:chitin binding"/>
    <property type="evidence" value="ECO:0007669"/>
    <property type="project" value="InterPro"/>
</dbReference>
<keyword evidence="3" id="KW-1185">Reference proteome</keyword>
<evidence type="ECO:0000313" key="2">
    <source>
        <dbReference type="EMBL" id="KAF7988233.1"/>
    </source>
</evidence>
<dbReference type="AlphaFoldDB" id="A0A835CNK8"/>
<evidence type="ECO:0000313" key="3">
    <source>
        <dbReference type="Proteomes" id="UP000639338"/>
    </source>
</evidence>
<dbReference type="PANTHER" id="PTHR22933">
    <property type="entry name" value="FI18007P1-RELATED"/>
    <property type="match status" value="1"/>
</dbReference>
<sequence>MVFQVILCDNVIKSQNTTSSSKQTFSCKGKYTGFYADVESNCQVYYTCDDHGNKFTYNCPKDTAFRQEALVCDHAHLVDCKKTEQFIEKIENDQVHSTDESQNSHERGELFRSFRIALPEPSRYLQSPKINNSKPTTFFMSSTVFLRESPNTKVRGNFIESITSEKYDLSTTPKSFDPEITKHNNNINNFDTFKQTSESKNLNIKNVFNSYSKDNENKRKPDDLKILENNDHSKNKKILVYTTTEKITTAGTEFPIPKFSGELSASPDYDPYYPKLIRTTDNPYIFKNTKINKSTFFSTKKPWSNYVNINIPDIIPDLNSLDDLVDRKKIFFIPRLNKL</sequence>
<dbReference type="EMBL" id="JACMRX010000006">
    <property type="protein sequence ID" value="KAF7988233.1"/>
    <property type="molecule type" value="Genomic_DNA"/>
</dbReference>
<protein>
    <recommendedName>
        <fullName evidence="1">Chitin-binding type-2 domain-containing protein</fullName>
    </recommendedName>
</protein>